<dbReference type="Proteomes" id="UP001156694">
    <property type="component" value="Unassembled WGS sequence"/>
</dbReference>
<reference evidence="3" key="1">
    <citation type="journal article" date="2019" name="Int. J. Syst. Evol. Microbiol.">
        <title>The Global Catalogue of Microorganisms (GCM) 10K type strain sequencing project: providing services to taxonomists for standard genome sequencing and annotation.</title>
        <authorList>
            <consortium name="The Broad Institute Genomics Platform"/>
            <consortium name="The Broad Institute Genome Sequencing Center for Infectious Disease"/>
            <person name="Wu L."/>
            <person name="Ma J."/>
        </authorList>
    </citation>
    <scope>NUCLEOTIDE SEQUENCE [LARGE SCALE GENOMIC DNA]</scope>
    <source>
        <strain evidence="3">NBRC 110140</strain>
    </source>
</reference>
<dbReference type="EMBL" id="BSNN01000004">
    <property type="protein sequence ID" value="GLQ35647.1"/>
    <property type="molecule type" value="Genomic_DNA"/>
</dbReference>
<gene>
    <name evidence="2" type="ORF">GCM10007939_19300</name>
</gene>
<sequence>MKRKSRGFLQTSGLLKEQIRKASESRGFAQTRLLTNWAEIAGPATAKLCRPIKVGYTKQGFGATLTVLTTGANAPMLQMQLPDIIKRVNSVYGYSAISRIKLTQTAPTGFGEGAAPFERPKPTKRLSPEQTNRIESSVKEVSDADLKDALATLGQNILTRNKGP</sequence>
<organism evidence="2 3">
    <name type="scientific">Amylibacter marinus</name>
    <dbReference type="NCBI Taxonomy" id="1475483"/>
    <lineage>
        <taxon>Bacteria</taxon>
        <taxon>Pseudomonadati</taxon>
        <taxon>Pseudomonadota</taxon>
        <taxon>Alphaproteobacteria</taxon>
        <taxon>Rhodobacterales</taxon>
        <taxon>Paracoccaceae</taxon>
        <taxon>Amylibacter</taxon>
    </lineage>
</organism>
<name>A0ABQ5VWG8_9RHOB</name>
<proteinExistence type="predicted"/>
<feature type="region of interest" description="Disordered" evidence="1">
    <location>
        <begin position="110"/>
        <end position="140"/>
    </location>
</feature>
<dbReference type="InterPro" id="IPR010593">
    <property type="entry name" value="DUF1159"/>
</dbReference>
<evidence type="ECO:0000313" key="3">
    <source>
        <dbReference type="Proteomes" id="UP001156694"/>
    </source>
</evidence>
<dbReference type="Pfam" id="PF05258">
    <property type="entry name" value="DciA"/>
    <property type="match status" value="1"/>
</dbReference>
<dbReference type="InterPro" id="IPR007922">
    <property type="entry name" value="DciA-like"/>
</dbReference>
<keyword evidence="3" id="KW-1185">Reference proteome</keyword>
<protein>
    <recommendedName>
        <fullName evidence="4">DUF721 domain-containing protein</fullName>
    </recommendedName>
</protein>
<dbReference type="PIRSF" id="PIRSF032064">
    <property type="entry name" value="UCP032064"/>
    <property type="match status" value="1"/>
</dbReference>
<evidence type="ECO:0008006" key="4">
    <source>
        <dbReference type="Google" id="ProtNLM"/>
    </source>
</evidence>
<accession>A0ABQ5VWG8</accession>
<evidence type="ECO:0000313" key="2">
    <source>
        <dbReference type="EMBL" id="GLQ35647.1"/>
    </source>
</evidence>
<evidence type="ECO:0000256" key="1">
    <source>
        <dbReference type="SAM" id="MobiDB-lite"/>
    </source>
</evidence>
<dbReference type="RefSeq" id="WP_284378347.1">
    <property type="nucleotide sequence ID" value="NZ_BSNN01000004.1"/>
</dbReference>
<comment type="caution">
    <text evidence="2">The sequence shown here is derived from an EMBL/GenBank/DDBJ whole genome shotgun (WGS) entry which is preliminary data.</text>
</comment>